<dbReference type="EMBL" id="MU857043">
    <property type="protein sequence ID" value="KAK4150927.1"/>
    <property type="molecule type" value="Genomic_DNA"/>
</dbReference>
<keyword evidence="2" id="KW-0472">Membrane</keyword>
<feature type="compositionally biased region" description="Acidic residues" evidence="1">
    <location>
        <begin position="175"/>
        <end position="185"/>
    </location>
</feature>
<feature type="compositionally biased region" description="Basic and acidic residues" evidence="1">
    <location>
        <begin position="142"/>
        <end position="152"/>
    </location>
</feature>
<keyword evidence="4" id="KW-1185">Reference proteome</keyword>
<feature type="compositionally biased region" description="Polar residues" evidence="1">
    <location>
        <begin position="23"/>
        <end position="33"/>
    </location>
</feature>
<evidence type="ECO:0000256" key="2">
    <source>
        <dbReference type="SAM" id="Phobius"/>
    </source>
</evidence>
<feature type="compositionally biased region" description="Polar residues" evidence="1">
    <location>
        <begin position="75"/>
        <end position="90"/>
    </location>
</feature>
<dbReference type="AlphaFoldDB" id="A0AAN6VGB3"/>
<feature type="compositionally biased region" description="Basic and acidic residues" evidence="1">
    <location>
        <begin position="203"/>
        <end position="221"/>
    </location>
</feature>
<proteinExistence type="predicted"/>
<name>A0AAN6VGB3_9PEZI</name>
<reference evidence="3" key="2">
    <citation type="submission" date="2023-05" db="EMBL/GenBank/DDBJ databases">
        <authorList>
            <consortium name="Lawrence Berkeley National Laboratory"/>
            <person name="Steindorff A."/>
            <person name="Hensen N."/>
            <person name="Bonometti L."/>
            <person name="Westerberg I."/>
            <person name="Brannstrom I.O."/>
            <person name="Guillou S."/>
            <person name="Cros-Aarteil S."/>
            <person name="Calhoun S."/>
            <person name="Haridas S."/>
            <person name="Kuo A."/>
            <person name="Mondo S."/>
            <person name="Pangilinan J."/>
            <person name="Riley R."/>
            <person name="Labutti K."/>
            <person name="Andreopoulos B."/>
            <person name="Lipzen A."/>
            <person name="Chen C."/>
            <person name="Yanf M."/>
            <person name="Daum C."/>
            <person name="Ng V."/>
            <person name="Clum A."/>
            <person name="Ohm R."/>
            <person name="Martin F."/>
            <person name="Silar P."/>
            <person name="Natvig D."/>
            <person name="Lalanne C."/>
            <person name="Gautier V."/>
            <person name="Ament-Velasquez S.L."/>
            <person name="Kruys A."/>
            <person name="Hutchinson M.I."/>
            <person name="Powell A.J."/>
            <person name="Barry K."/>
            <person name="Miller A.N."/>
            <person name="Grigoriev I.V."/>
            <person name="Debuchy R."/>
            <person name="Gladieux P."/>
            <person name="Thoren M.H."/>
            <person name="Johannesson H."/>
        </authorList>
    </citation>
    <scope>NUCLEOTIDE SEQUENCE</scope>
    <source>
        <strain evidence="3">CBS 538.74</strain>
    </source>
</reference>
<feature type="region of interest" description="Disordered" evidence="1">
    <location>
        <begin position="70"/>
        <end position="116"/>
    </location>
</feature>
<feature type="region of interest" description="Disordered" evidence="1">
    <location>
        <begin position="1"/>
        <end position="33"/>
    </location>
</feature>
<evidence type="ECO:0000256" key="1">
    <source>
        <dbReference type="SAM" id="MobiDB-lite"/>
    </source>
</evidence>
<reference evidence="3" key="1">
    <citation type="journal article" date="2023" name="Mol. Phylogenet. Evol.">
        <title>Genome-scale phylogeny and comparative genomics of the fungal order Sordariales.</title>
        <authorList>
            <person name="Hensen N."/>
            <person name="Bonometti L."/>
            <person name="Westerberg I."/>
            <person name="Brannstrom I.O."/>
            <person name="Guillou S."/>
            <person name="Cros-Aarteil S."/>
            <person name="Calhoun S."/>
            <person name="Haridas S."/>
            <person name="Kuo A."/>
            <person name="Mondo S."/>
            <person name="Pangilinan J."/>
            <person name="Riley R."/>
            <person name="LaButti K."/>
            <person name="Andreopoulos B."/>
            <person name="Lipzen A."/>
            <person name="Chen C."/>
            <person name="Yan M."/>
            <person name="Daum C."/>
            <person name="Ng V."/>
            <person name="Clum A."/>
            <person name="Steindorff A."/>
            <person name="Ohm R.A."/>
            <person name="Martin F."/>
            <person name="Silar P."/>
            <person name="Natvig D.O."/>
            <person name="Lalanne C."/>
            <person name="Gautier V."/>
            <person name="Ament-Velasquez S.L."/>
            <person name="Kruys A."/>
            <person name="Hutchinson M.I."/>
            <person name="Powell A.J."/>
            <person name="Barry K."/>
            <person name="Miller A.N."/>
            <person name="Grigoriev I.V."/>
            <person name="Debuchy R."/>
            <person name="Gladieux P."/>
            <person name="Hiltunen Thoren M."/>
            <person name="Johannesson H."/>
        </authorList>
    </citation>
    <scope>NUCLEOTIDE SEQUENCE</scope>
    <source>
        <strain evidence="3">CBS 538.74</strain>
    </source>
</reference>
<evidence type="ECO:0000313" key="3">
    <source>
        <dbReference type="EMBL" id="KAK4150927.1"/>
    </source>
</evidence>
<dbReference type="Proteomes" id="UP001302745">
    <property type="component" value="Unassembled WGS sequence"/>
</dbReference>
<evidence type="ECO:0000313" key="4">
    <source>
        <dbReference type="Proteomes" id="UP001302745"/>
    </source>
</evidence>
<organism evidence="3 4">
    <name type="scientific">Chaetomidium leptoderma</name>
    <dbReference type="NCBI Taxonomy" id="669021"/>
    <lineage>
        <taxon>Eukaryota</taxon>
        <taxon>Fungi</taxon>
        <taxon>Dikarya</taxon>
        <taxon>Ascomycota</taxon>
        <taxon>Pezizomycotina</taxon>
        <taxon>Sordariomycetes</taxon>
        <taxon>Sordariomycetidae</taxon>
        <taxon>Sordariales</taxon>
        <taxon>Chaetomiaceae</taxon>
        <taxon>Chaetomidium</taxon>
    </lineage>
</organism>
<feature type="region of interest" description="Disordered" evidence="1">
    <location>
        <begin position="129"/>
        <end position="239"/>
    </location>
</feature>
<comment type="caution">
    <text evidence="3">The sequence shown here is derived from an EMBL/GenBank/DDBJ whole genome shotgun (WGS) entry which is preliminary data.</text>
</comment>
<accession>A0AAN6VGB3</accession>
<keyword evidence="2" id="KW-0812">Transmembrane</keyword>
<keyword evidence="2" id="KW-1133">Transmembrane helix</keyword>
<feature type="compositionally biased region" description="Basic residues" evidence="1">
    <location>
        <begin position="93"/>
        <end position="104"/>
    </location>
</feature>
<sequence length="239" mass="26311">MAPAAAARIHLPRQQQSPPPQPTDTIPSYYGSLTSGPDPGTVAGITLGSVAGFVLLLWLVYTCVNMGNPSRDGANDTSTVVTEGTASVVTRESRRHRRSHRRSGGGKAETVEIRRSGVGGGRPVIVEEVLRSSSRGPPPPEMVDRVIIDETRQRRRSVSRSRMPPPPMRRVVGSSDEDEDDEVVVIEEHSPPPPRRRQRSRVRSMERRSSGFREVDPDRFAGGDASFVEVRRSGSHHRR</sequence>
<feature type="transmembrane region" description="Helical" evidence="2">
    <location>
        <begin position="42"/>
        <end position="61"/>
    </location>
</feature>
<protein>
    <submittedName>
        <fullName evidence="3">Uncharacterized protein</fullName>
    </submittedName>
</protein>
<gene>
    <name evidence="3" type="ORF">C8A00DRAFT_45780</name>
</gene>